<dbReference type="PANTHER" id="PTHR33710">
    <property type="entry name" value="BNAC02G09200D PROTEIN"/>
    <property type="match status" value="1"/>
</dbReference>
<dbReference type="EMBL" id="CM029039">
    <property type="protein sequence ID" value="KAG2640599.1"/>
    <property type="molecule type" value="Genomic_DNA"/>
</dbReference>
<dbReference type="InterPro" id="IPR036691">
    <property type="entry name" value="Endo/exonu/phosph_ase_sf"/>
</dbReference>
<comment type="caution">
    <text evidence="1">The sequence shown here is derived from an EMBL/GenBank/DDBJ whole genome shotgun (WGS) entry which is preliminary data.</text>
</comment>
<protein>
    <submittedName>
        <fullName evidence="1">Uncharacterized protein</fullName>
    </submittedName>
</protein>
<evidence type="ECO:0000313" key="1">
    <source>
        <dbReference type="EMBL" id="KAG2640599.1"/>
    </source>
</evidence>
<accession>A0A8T0WBJ7</accession>
<name>A0A8T0WBJ7_PANVG</name>
<gene>
    <name evidence="1" type="ORF">PVAP13_2KG106116</name>
</gene>
<organism evidence="1 2">
    <name type="scientific">Panicum virgatum</name>
    <name type="common">Blackwell switchgrass</name>
    <dbReference type="NCBI Taxonomy" id="38727"/>
    <lineage>
        <taxon>Eukaryota</taxon>
        <taxon>Viridiplantae</taxon>
        <taxon>Streptophyta</taxon>
        <taxon>Embryophyta</taxon>
        <taxon>Tracheophyta</taxon>
        <taxon>Spermatophyta</taxon>
        <taxon>Magnoliopsida</taxon>
        <taxon>Liliopsida</taxon>
        <taxon>Poales</taxon>
        <taxon>Poaceae</taxon>
        <taxon>PACMAD clade</taxon>
        <taxon>Panicoideae</taxon>
        <taxon>Panicodae</taxon>
        <taxon>Paniceae</taxon>
        <taxon>Panicinae</taxon>
        <taxon>Panicum</taxon>
        <taxon>Panicum sect. Hiantes</taxon>
    </lineage>
</organism>
<dbReference type="Proteomes" id="UP000823388">
    <property type="component" value="Chromosome 2K"/>
</dbReference>
<evidence type="ECO:0000313" key="2">
    <source>
        <dbReference type="Proteomes" id="UP000823388"/>
    </source>
</evidence>
<proteinExistence type="predicted"/>
<dbReference type="AlphaFoldDB" id="A0A8T0WBJ7"/>
<keyword evidence="2" id="KW-1185">Reference proteome</keyword>
<dbReference type="SUPFAM" id="SSF56219">
    <property type="entry name" value="DNase I-like"/>
    <property type="match status" value="1"/>
</dbReference>
<reference evidence="1" key="1">
    <citation type="submission" date="2020-05" db="EMBL/GenBank/DDBJ databases">
        <title>WGS assembly of Panicum virgatum.</title>
        <authorList>
            <person name="Lovell J.T."/>
            <person name="Jenkins J."/>
            <person name="Shu S."/>
            <person name="Juenger T.E."/>
            <person name="Schmutz J."/>
        </authorList>
    </citation>
    <scope>NUCLEOTIDE SEQUENCE</scope>
    <source>
        <strain evidence="1">AP13</strain>
    </source>
</reference>
<dbReference type="PANTHER" id="PTHR33710:SF48">
    <property type="entry name" value="OS02G0307075 PROTEIN"/>
    <property type="match status" value="1"/>
</dbReference>
<sequence length="233" mass="26200">MKAASPVSDKAGLFFFFFSTTQSNMRANPTLARLDRMFVNNDQCAAFPQTTLSSLVRQTSDHTPILVNMNTTIPKSTLFRFENSWLHNKQFLPSVLPAWHAASAPTDAAGRLAGCLKSTRAAAKVWARRSRAPPALIPNCKFLILLFDTLQEDHALSSVELQVHRMCQDRLTLAIKERAAFWRQRGKRRAVREGDSNTAFFHAHATQRLRRNAIRGIEVDGLMITSHQQKVGL</sequence>